<protein>
    <recommendedName>
        <fullName evidence="2 6">Superoxide dismutase</fullName>
        <ecNumber evidence="2 6">1.15.1.1</ecNumber>
    </recommendedName>
</protein>
<dbReference type="SUPFAM" id="SSF46609">
    <property type="entry name" value="Fe,Mn superoxide dismutase (SOD), N-terminal domain"/>
    <property type="match status" value="1"/>
</dbReference>
<dbReference type="PIRSF" id="PIRSF000349">
    <property type="entry name" value="SODismutase"/>
    <property type="match status" value="1"/>
</dbReference>
<name>A0A2N3PTI0_9PROT</name>
<feature type="binding site" evidence="5">
    <location>
        <position position="27"/>
    </location>
    <ligand>
        <name>Mn(2+)</name>
        <dbReference type="ChEBI" id="CHEBI:29035"/>
    </ligand>
</feature>
<dbReference type="PROSITE" id="PS00088">
    <property type="entry name" value="SOD_MN"/>
    <property type="match status" value="1"/>
</dbReference>
<dbReference type="PANTHER" id="PTHR42769">
    <property type="entry name" value="SUPEROXIDE DISMUTASE"/>
    <property type="match status" value="1"/>
</dbReference>
<dbReference type="EC" id="1.15.1.1" evidence="2 6"/>
<evidence type="ECO:0000256" key="2">
    <source>
        <dbReference type="ARBA" id="ARBA00012682"/>
    </source>
</evidence>
<dbReference type="GO" id="GO:0004784">
    <property type="term" value="F:superoxide dismutase activity"/>
    <property type="evidence" value="ECO:0007669"/>
    <property type="project" value="UniProtKB-EC"/>
</dbReference>
<dbReference type="SUPFAM" id="SSF54719">
    <property type="entry name" value="Fe,Mn superoxide dismutase (SOD), C-terminal domain"/>
    <property type="match status" value="1"/>
</dbReference>
<dbReference type="PRINTS" id="PR01703">
    <property type="entry name" value="MNSODISMTASE"/>
</dbReference>
<dbReference type="Proteomes" id="UP000233293">
    <property type="component" value="Unassembled WGS sequence"/>
</dbReference>
<evidence type="ECO:0000256" key="4">
    <source>
        <dbReference type="ARBA" id="ARBA00023002"/>
    </source>
</evidence>
<sequence length="200" mass="22047">MALELPALPYDPKALEPFISANTLSFHHGKHHATYVNNYNNLTKDTPNADKPLELVIKEVAGDASKAGLFNNAAQVWNHTFFWNSLKHGGGGKPTGELLSKIEADLGSFDKFLEDFKAAATTQFGSGWAWLVLDGGKLKVTKTANADTPLAHGQTALFTVDVWEHAYYLDYQNRRPDFVSAVLENLANWDFVAQNLAKAK</sequence>
<keyword evidence="3 5" id="KW-0479">Metal-binding</keyword>
<evidence type="ECO:0000313" key="10">
    <source>
        <dbReference type="Proteomes" id="UP000233293"/>
    </source>
</evidence>
<feature type="domain" description="Manganese/iron superoxide dismutase N-terminal" evidence="7">
    <location>
        <begin position="4"/>
        <end position="86"/>
    </location>
</feature>
<dbReference type="EMBL" id="PIUM01000018">
    <property type="protein sequence ID" value="PKU23703.1"/>
    <property type="molecule type" value="Genomic_DNA"/>
</dbReference>
<dbReference type="Gene3D" id="3.55.40.20">
    <property type="entry name" value="Iron/manganese superoxide dismutase, C-terminal domain"/>
    <property type="match status" value="1"/>
</dbReference>
<feature type="binding site" evidence="5">
    <location>
        <position position="79"/>
    </location>
    <ligand>
        <name>Mn(2+)</name>
        <dbReference type="ChEBI" id="CHEBI:29035"/>
    </ligand>
</feature>
<dbReference type="Pfam" id="PF00081">
    <property type="entry name" value="Sod_Fe_N"/>
    <property type="match status" value="1"/>
</dbReference>
<dbReference type="InterPro" id="IPR036314">
    <property type="entry name" value="SOD_C_sf"/>
</dbReference>
<dbReference type="InterPro" id="IPR019832">
    <property type="entry name" value="Mn/Fe_SOD_C"/>
</dbReference>
<organism evidence="9 10">
    <name type="scientific">Telmatospirillum siberiense</name>
    <dbReference type="NCBI Taxonomy" id="382514"/>
    <lineage>
        <taxon>Bacteria</taxon>
        <taxon>Pseudomonadati</taxon>
        <taxon>Pseudomonadota</taxon>
        <taxon>Alphaproteobacteria</taxon>
        <taxon>Rhodospirillales</taxon>
        <taxon>Rhodospirillaceae</taxon>
        <taxon>Telmatospirillum</taxon>
    </lineage>
</organism>
<evidence type="ECO:0000256" key="1">
    <source>
        <dbReference type="ARBA" id="ARBA00008714"/>
    </source>
</evidence>
<feature type="binding site" evidence="5">
    <location>
        <position position="161"/>
    </location>
    <ligand>
        <name>Mn(2+)</name>
        <dbReference type="ChEBI" id="CHEBI:29035"/>
    </ligand>
</feature>
<comment type="similarity">
    <text evidence="1 6">Belongs to the iron/manganese superoxide dismutase family.</text>
</comment>
<proteinExistence type="inferred from homology"/>
<evidence type="ECO:0000313" key="9">
    <source>
        <dbReference type="EMBL" id="PKU23703.1"/>
    </source>
</evidence>
<comment type="function">
    <text evidence="6">Destroys radicals which are normally produced within the cells and which are toxic to biological systems.</text>
</comment>
<dbReference type="RefSeq" id="WP_101251556.1">
    <property type="nucleotide sequence ID" value="NZ_PIUM01000018.1"/>
</dbReference>
<dbReference type="OrthoDB" id="9803125at2"/>
<dbReference type="Gene3D" id="1.10.287.990">
    <property type="entry name" value="Fe,Mn superoxide dismutase (SOD) domain"/>
    <property type="match status" value="1"/>
</dbReference>
<reference evidence="10" key="1">
    <citation type="submission" date="2017-12" db="EMBL/GenBank/DDBJ databases">
        <title>Draft genome sequence of Telmatospirillum siberiense 26-4b1T, an acidotolerant peatland alphaproteobacterium potentially involved in sulfur cycling.</title>
        <authorList>
            <person name="Hausmann B."/>
            <person name="Pjevac P."/>
            <person name="Schreck K."/>
            <person name="Herbold C.W."/>
            <person name="Daims H."/>
            <person name="Wagner M."/>
            <person name="Pester M."/>
            <person name="Loy A."/>
        </authorList>
    </citation>
    <scope>NUCLEOTIDE SEQUENCE [LARGE SCALE GENOMIC DNA]</scope>
    <source>
        <strain evidence="10">26-4b1</strain>
    </source>
</reference>
<dbReference type="GO" id="GO:0046872">
    <property type="term" value="F:metal ion binding"/>
    <property type="evidence" value="ECO:0007669"/>
    <property type="project" value="UniProtKB-KW"/>
</dbReference>
<evidence type="ECO:0000256" key="3">
    <source>
        <dbReference type="ARBA" id="ARBA00022723"/>
    </source>
</evidence>
<dbReference type="InterPro" id="IPR036324">
    <property type="entry name" value="Mn/Fe_SOD_N_sf"/>
</dbReference>
<evidence type="ECO:0000259" key="7">
    <source>
        <dbReference type="Pfam" id="PF00081"/>
    </source>
</evidence>
<evidence type="ECO:0000256" key="5">
    <source>
        <dbReference type="PIRSR" id="PIRSR000349-1"/>
    </source>
</evidence>
<dbReference type="InterPro" id="IPR019833">
    <property type="entry name" value="Mn/Fe_SOD_BS"/>
</dbReference>
<feature type="domain" description="Manganese/iron superoxide dismutase C-terminal" evidence="8">
    <location>
        <begin position="94"/>
        <end position="195"/>
    </location>
</feature>
<comment type="catalytic activity">
    <reaction evidence="6">
        <text>2 superoxide + 2 H(+) = H2O2 + O2</text>
        <dbReference type="Rhea" id="RHEA:20696"/>
        <dbReference type="ChEBI" id="CHEBI:15378"/>
        <dbReference type="ChEBI" id="CHEBI:15379"/>
        <dbReference type="ChEBI" id="CHEBI:16240"/>
        <dbReference type="ChEBI" id="CHEBI:18421"/>
        <dbReference type="EC" id="1.15.1.1"/>
    </reaction>
</comment>
<gene>
    <name evidence="9" type="ORF">CWS72_15670</name>
</gene>
<dbReference type="AlphaFoldDB" id="A0A2N3PTI0"/>
<dbReference type="PANTHER" id="PTHR42769:SF3">
    <property type="entry name" value="SUPEROXIDE DISMUTASE [FE] 2, CHLOROPLASTIC"/>
    <property type="match status" value="1"/>
</dbReference>
<accession>A0A2N3PTI0</accession>
<dbReference type="InterPro" id="IPR001189">
    <property type="entry name" value="Mn/Fe_SOD"/>
</dbReference>
<evidence type="ECO:0000259" key="8">
    <source>
        <dbReference type="Pfam" id="PF02777"/>
    </source>
</evidence>
<feature type="binding site" evidence="5">
    <location>
        <position position="165"/>
    </location>
    <ligand>
        <name>Mn(2+)</name>
        <dbReference type="ChEBI" id="CHEBI:29035"/>
    </ligand>
</feature>
<dbReference type="InterPro" id="IPR019831">
    <property type="entry name" value="Mn/Fe_SOD_N"/>
</dbReference>
<keyword evidence="10" id="KW-1185">Reference proteome</keyword>
<evidence type="ECO:0000256" key="6">
    <source>
        <dbReference type="RuleBase" id="RU000414"/>
    </source>
</evidence>
<keyword evidence="4 6" id="KW-0560">Oxidoreductase</keyword>
<dbReference type="Pfam" id="PF02777">
    <property type="entry name" value="Sod_Fe_C"/>
    <property type="match status" value="1"/>
</dbReference>
<comment type="caution">
    <text evidence="9">The sequence shown here is derived from an EMBL/GenBank/DDBJ whole genome shotgun (WGS) entry which is preliminary data.</text>
</comment>